<dbReference type="InterPro" id="IPR015943">
    <property type="entry name" value="WD40/YVTN_repeat-like_dom_sf"/>
</dbReference>
<dbReference type="PROSITE" id="PS50082">
    <property type="entry name" value="WD_REPEATS_2"/>
    <property type="match status" value="2"/>
</dbReference>
<evidence type="ECO:0000313" key="5">
    <source>
        <dbReference type="Proteomes" id="UP000078492"/>
    </source>
</evidence>
<evidence type="ECO:0000313" key="4">
    <source>
        <dbReference type="EMBL" id="KYN18483.1"/>
    </source>
</evidence>
<dbReference type="InterPro" id="IPR045227">
    <property type="entry name" value="WDR18/Ipi3/RID3"/>
</dbReference>
<dbReference type="KEGG" id="tcz:108762364"/>
<gene>
    <name evidence="4" type="ORF">ALC57_09163</name>
</gene>
<keyword evidence="5" id="KW-1185">Reference proteome</keyword>
<dbReference type="GO" id="GO:0006261">
    <property type="term" value="P:DNA-templated DNA replication"/>
    <property type="evidence" value="ECO:0007669"/>
    <property type="project" value="TreeGrafter"/>
</dbReference>
<dbReference type="InterPro" id="IPR019775">
    <property type="entry name" value="WD40_repeat_CS"/>
</dbReference>
<dbReference type="GO" id="GO:0006364">
    <property type="term" value="P:rRNA processing"/>
    <property type="evidence" value="ECO:0007669"/>
    <property type="project" value="TreeGrafter"/>
</dbReference>
<dbReference type="PANTHER" id="PTHR18763">
    <property type="entry name" value="WD-REPEAT PROTEIN 18"/>
    <property type="match status" value="1"/>
</dbReference>
<dbReference type="PROSITE" id="PS50294">
    <property type="entry name" value="WD_REPEATS_REGION"/>
    <property type="match status" value="2"/>
</dbReference>
<dbReference type="SUPFAM" id="SSF50978">
    <property type="entry name" value="WD40 repeat-like"/>
    <property type="match status" value="2"/>
</dbReference>
<evidence type="ECO:0000256" key="3">
    <source>
        <dbReference type="PROSITE-ProRule" id="PRU00221"/>
    </source>
</evidence>
<dbReference type="InterPro" id="IPR036322">
    <property type="entry name" value="WD40_repeat_dom_sf"/>
</dbReference>
<sequence>MNRVTDAKEVILTSDTTGESWSAAVWDPRNGSLLSVYKNATALGHRSLQLLSDSYVLGADVTRPRIHIWPLNSPSPLPNIRLNTPGKVNALICTPNGSYIIASVGEKLFIWQTCNGRLLVNLTRHYQTVSCLAITKDGSLFASAGEDGLVFVWSLYSALNDSRCSPVHAFSNHSLPVRDLHFGHGDAHARLYTVSLDRTANIYELGSGALLVSLVFDAPLTAVTANVCESELFVGCTTGDIFQCNLHEPPRGVEHHVTVSSCEESAVFQAHKSNVTALSVSVNCSTLLSGSTDGAVHVWDIASRQVLRTLKHKGPVTAAFFARGFDNFRASVLKPRLQVQNLQRTSDDGGRESVVEVVSRGRNSAEILNFESYIEGSSDSRGSDQMSKKLDDLQKEINKLKKINAAIYQYGVTHILKKIVDD</sequence>
<reference evidence="4 5" key="1">
    <citation type="submission" date="2015-09" db="EMBL/GenBank/DDBJ databases">
        <title>Trachymyrmex cornetzi WGS genome.</title>
        <authorList>
            <person name="Nygaard S."/>
            <person name="Hu H."/>
            <person name="Boomsma J."/>
            <person name="Zhang G."/>
        </authorList>
    </citation>
    <scope>NUCLEOTIDE SEQUENCE [LARGE SCALE GENOMIC DNA]</scope>
    <source>
        <strain evidence="4">Tcor2-1</strain>
        <tissue evidence="4">Whole body</tissue>
    </source>
</reference>
<dbReference type="AlphaFoldDB" id="A0A195E037"/>
<dbReference type="GO" id="GO:0005656">
    <property type="term" value="C:nuclear pre-replicative complex"/>
    <property type="evidence" value="ECO:0007669"/>
    <property type="project" value="TreeGrafter"/>
</dbReference>
<evidence type="ECO:0000256" key="1">
    <source>
        <dbReference type="ARBA" id="ARBA00022574"/>
    </source>
</evidence>
<dbReference type="GO" id="GO:0120330">
    <property type="term" value="C:rixosome complex"/>
    <property type="evidence" value="ECO:0007669"/>
    <property type="project" value="TreeGrafter"/>
</dbReference>
<organism evidence="4 5">
    <name type="scientific">Trachymyrmex cornetzi</name>
    <dbReference type="NCBI Taxonomy" id="471704"/>
    <lineage>
        <taxon>Eukaryota</taxon>
        <taxon>Metazoa</taxon>
        <taxon>Ecdysozoa</taxon>
        <taxon>Arthropoda</taxon>
        <taxon>Hexapoda</taxon>
        <taxon>Insecta</taxon>
        <taxon>Pterygota</taxon>
        <taxon>Neoptera</taxon>
        <taxon>Endopterygota</taxon>
        <taxon>Hymenoptera</taxon>
        <taxon>Apocrita</taxon>
        <taxon>Aculeata</taxon>
        <taxon>Formicoidea</taxon>
        <taxon>Formicidae</taxon>
        <taxon>Myrmicinae</taxon>
        <taxon>Trachymyrmex</taxon>
    </lineage>
</organism>
<accession>A0A195E037</accession>
<keyword evidence="1 3" id="KW-0853">WD repeat</keyword>
<dbReference type="EMBL" id="KQ979955">
    <property type="protein sequence ID" value="KYN18483.1"/>
    <property type="molecule type" value="Genomic_DNA"/>
</dbReference>
<feature type="repeat" description="WD" evidence="3">
    <location>
        <begin position="122"/>
        <end position="155"/>
    </location>
</feature>
<protein>
    <submittedName>
        <fullName evidence="4">WD repeat-containing protein 18</fullName>
    </submittedName>
</protein>
<dbReference type="Pfam" id="PF00400">
    <property type="entry name" value="WD40"/>
    <property type="match status" value="2"/>
</dbReference>
<evidence type="ECO:0000256" key="2">
    <source>
        <dbReference type="ARBA" id="ARBA00022737"/>
    </source>
</evidence>
<dbReference type="PROSITE" id="PS00678">
    <property type="entry name" value="WD_REPEATS_1"/>
    <property type="match status" value="1"/>
</dbReference>
<dbReference type="PANTHER" id="PTHR18763:SF0">
    <property type="entry name" value="WD REPEAT-CONTAINING PROTEIN 18"/>
    <property type="match status" value="1"/>
</dbReference>
<proteinExistence type="predicted"/>
<dbReference type="OrthoDB" id="756370at2759"/>
<dbReference type="Proteomes" id="UP000078492">
    <property type="component" value="Unassembled WGS sequence"/>
</dbReference>
<keyword evidence="2" id="KW-0677">Repeat</keyword>
<dbReference type="InterPro" id="IPR001680">
    <property type="entry name" value="WD40_rpt"/>
</dbReference>
<name>A0A195E037_9HYME</name>
<dbReference type="STRING" id="471704.A0A195E037"/>
<feature type="repeat" description="WD" evidence="3">
    <location>
        <begin position="268"/>
        <end position="309"/>
    </location>
</feature>
<dbReference type="SMART" id="SM00320">
    <property type="entry name" value="WD40"/>
    <property type="match status" value="4"/>
</dbReference>
<dbReference type="Gene3D" id="2.130.10.10">
    <property type="entry name" value="YVTN repeat-like/Quinoprotein amine dehydrogenase"/>
    <property type="match status" value="2"/>
</dbReference>